<dbReference type="InterPro" id="IPR016166">
    <property type="entry name" value="FAD-bd_PCMH"/>
</dbReference>
<proteinExistence type="inferred from homology"/>
<accession>A0ABW1YD78</accession>
<comment type="similarity">
    <text evidence="2">Belongs to the oxygen-dependent FAD-linked oxidoreductase family.</text>
</comment>
<dbReference type="Pfam" id="PF04030">
    <property type="entry name" value="ALO"/>
    <property type="match status" value="1"/>
</dbReference>
<dbReference type="Proteomes" id="UP001596297">
    <property type="component" value="Unassembled WGS sequence"/>
</dbReference>
<dbReference type="Gene3D" id="3.30.465.10">
    <property type="match status" value="1"/>
</dbReference>
<dbReference type="PROSITE" id="PS00862">
    <property type="entry name" value="OX2_COVAL_FAD"/>
    <property type="match status" value="1"/>
</dbReference>
<feature type="domain" description="FAD-binding PCMH-type" evidence="5">
    <location>
        <begin position="30"/>
        <end position="196"/>
    </location>
</feature>
<protein>
    <submittedName>
        <fullName evidence="6">D-arabinono-1,4-lactone oxidase</fullName>
    </submittedName>
</protein>
<evidence type="ECO:0000256" key="2">
    <source>
        <dbReference type="ARBA" id="ARBA00005466"/>
    </source>
</evidence>
<dbReference type="PANTHER" id="PTHR43762:SF1">
    <property type="entry name" value="D-ARABINONO-1,4-LACTONE OXIDASE"/>
    <property type="match status" value="1"/>
</dbReference>
<sequence length="445" mass="48928">MTATPSSSLFVSRSTRPTSGPVWRNWAGNVEAHPQQFLRPQTEAEVQNIIRDAARQGLKVRAVGSGHSFTPAAATDDFLVSLEHCSGVRGHDPATGHVTVGAGTHLYHLNGLLADLGVAQENMGDINKQSVAGAISTGTHGTGLTLGSVGTQVEKLRLIDGLGEVRVLEGETLGAGRLSLGALGIVTEVTLRTIPAYRLKMQIRAGTWAEMLHLAPEYAARHRHFEFFWIPYTDAVQVKETGETGEPAQQDGPLQVLNDVVLENMGVKLLCEVGRHFPAAVPTTCQMMGSLITPNTRIQASHDIFGSLRDVKFREMEYGLPIAAMSDALRDLRRLMERRQFPIALPVEVRFTRADDVWLSTAYGRDVVYIAIHAYQGVPCEGYFTGAEAIFRHYGGRPHWGKCHTLTAADFARELPRFGDFLRLRDELDPQRRFANPYLERVLGA</sequence>
<keyword evidence="4" id="KW-0560">Oxidoreductase</keyword>
<keyword evidence="7" id="KW-1185">Reference proteome</keyword>
<dbReference type="PROSITE" id="PS51387">
    <property type="entry name" value="FAD_PCMH"/>
    <property type="match status" value="1"/>
</dbReference>
<dbReference type="InterPro" id="IPR010031">
    <property type="entry name" value="FAD_lactone_oxidase-like"/>
</dbReference>
<organism evidence="6 7">
    <name type="scientific">Deinococcus lacus</name>
    <dbReference type="NCBI Taxonomy" id="392561"/>
    <lineage>
        <taxon>Bacteria</taxon>
        <taxon>Thermotogati</taxon>
        <taxon>Deinococcota</taxon>
        <taxon>Deinococci</taxon>
        <taxon>Deinococcales</taxon>
        <taxon>Deinococcaceae</taxon>
        <taxon>Deinococcus</taxon>
    </lineage>
</organism>
<gene>
    <name evidence="6" type="ORF">ACFP81_09450</name>
</gene>
<evidence type="ECO:0000256" key="1">
    <source>
        <dbReference type="ARBA" id="ARBA00005147"/>
    </source>
</evidence>
<dbReference type="Pfam" id="PF01565">
    <property type="entry name" value="FAD_binding_4"/>
    <property type="match status" value="1"/>
</dbReference>
<dbReference type="PANTHER" id="PTHR43762">
    <property type="entry name" value="L-GULONOLACTONE OXIDASE"/>
    <property type="match status" value="1"/>
</dbReference>
<comment type="caution">
    <text evidence="6">The sequence shown here is derived from an EMBL/GenBank/DDBJ whole genome shotgun (WGS) entry which is preliminary data.</text>
</comment>
<dbReference type="Gene3D" id="3.30.43.10">
    <property type="entry name" value="Uridine Diphospho-n-acetylenolpyruvylglucosamine Reductase, domain 2"/>
    <property type="match status" value="1"/>
</dbReference>
<dbReference type="RefSeq" id="WP_380083207.1">
    <property type="nucleotide sequence ID" value="NZ_JBHSWD010000001.1"/>
</dbReference>
<dbReference type="InterPro" id="IPR007173">
    <property type="entry name" value="ALO_C"/>
</dbReference>
<evidence type="ECO:0000259" key="5">
    <source>
        <dbReference type="PROSITE" id="PS51387"/>
    </source>
</evidence>
<name>A0ABW1YD78_9DEIO</name>
<evidence type="ECO:0000313" key="6">
    <source>
        <dbReference type="EMBL" id="MFC6592199.1"/>
    </source>
</evidence>
<evidence type="ECO:0000256" key="4">
    <source>
        <dbReference type="ARBA" id="ARBA00023002"/>
    </source>
</evidence>
<keyword evidence="3" id="KW-0060">Ascorbate biosynthesis</keyword>
<dbReference type="Gene3D" id="1.10.45.10">
    <property type="entry name" value="Vanillyl-alcohol Oxidase, Chain A, domain 4"/>
    <property type="match status" value="1"/>
</dbReference>
<dbReference type="InterPro" id="IPR016167">
    <property type="entry name" value="FAD-bd_PCMH_sub1"/>
</dbReference>
<comment type="pathway">
    <text evidence="1">Cofactor biosynthesis; L-ascorbate biosynthesis.</text>
</comment>
<dbReference type="InterPro" id="IPR036318">
    <property type="entry name" value="FAD-bd_PCMH-like_sf"/>
</dbReference>
<dbReference type="SUPFAM" id="SSF56176">
    <property type="entry name" value="FAD-binding/transporter-associated domain-like"/>
    <property type="match status" value="1"/>
</dbReference>
<dbReference type="Gene3D" id="3.30.70.2530">
    <property type="match status" value="1"/>
</dbReference>
<evidence type="ECO:0000256" key="3">
    <source>
        <dbReference type="ARBA" id="ARBA00022644"/>
    </source>
</evidence>
<dbReference type="InterPro" id="IPR006094">
    <property type="entry name" value="Oxid_FAD_bind_N"/>
</dbReference>
<dbReference type="EMBL" id="JBHSWD010000001">
    <property type="protein sequence ID" value="MFC6592199.1"/>
    <property type="molecule type" value="Genomic_DNA"/>
</dbReference>
<evidence type="ECO:0000313" key="7">
    <source>
        <dbReference type="Proteomes" id="UP001596297"/>
    </source>
</evidence>
<dbReference type="Gene3D" id="3.30.70.2520">
    <property type="match status" value="1"/>
</dbReference>
<dbReference type="PIRSF" id="PIRSF000136">
    <property type="entry name" value="LGO_GLO"/>
    <property type="match status" value="1"/>
</dbReference>
<reference evidence="7" key="1">
    <citation type="journal article" date="2019" name="Int. J. Syst. Evol. Microbiol.">
        <title>The Global Catalogue of Microorganisms (GCM) 10K type strain sequencing project: providing services to taxonomists for standard genome sequencing and annotation.</title>
        <authorList>
            <consortium name="The Broad Institute Genomics Platform"/>
            <consortium name="The Broad Institute Genome Sequencing Center for Infectious Disease"/>
            <person name="Wu L."/>
            <person name="Ma J."/>
        </authorList>
    </citation>
    <scope>NUCLEOTIDE SEQUENCE [LARGE SCALE GENOMIC DNA]</scope>
    <source>
        <strain evidence="7">CGMCC 1.15772</strain>
    </source>
</reference>
<dbReference type="InterPro" id="IPR006093">
    <property type="entry name" value="Oxy_OxRdtase_FAD_BS"/>
</dbReference>
<dbReference type="NCBIfam" id="TIGR01679">
    <property type="entry name" value="bact_FAD_ox"/>
    <property type="match status" value="1"/>
</dbReference>
<dbReference type="InterPro" id="IPR016169">
    <property type="entry name" value="FAD-bd_PCMH_sub2"/>
</dbReference>
<dbReference type="InterPro" id="IPR016171">
    <property type="entry name" value="Vanillyl_alc_oxidase_C-sub2"/>
</dbReference>